<proteinExistence type="predicted"/>
<evidence type="ECO:0008006" key="3">
    <source>
        <dbReference type="Google" id="ProtNLM"/>
    </source>
</evidence>
<keyword evidence="2" id="KW-1185">Reference proteome</keyword>
<sequence length="485" mass="51753">MISDAEFRAWLLADDKRRCVLAEVEAYSGGAVVTRYLSNLGYTSGPADTPANTPYDEILLSVPSFASRMSDALQGYSQLAFGDLNISNAGGDLDGWLLDAWDGRPVRLYLGDPAWPRADFRLVFFGAAEDILASGNSMLTLKLRDRQVLLAVPMLTTLVGGAGPAKDRRRPACYGQCRHVSPVLIDAATRTYAVHDGPIQAVDQVYEDGVPVAYTANLAAGEFSLTAALTGQITADVHGSKTGGVYVDRTADIARRIVLERTGLADIDAASVAQLNSDQPAAVGLYVSGDAITVIGALDTLMTGAGAFYTVNRAGQLTMGQFNEPAGPPVLTLQDEDLAYGQTALQRRILPLRSVRVGYARNFTTVYSPAASLTEAQRQRLADEFLVAKATNTITGNLLAVDGDLARSCFADEADAAAEASRRAALWGQLRRIFRLPGFLAAQQLQLGDVIELELGRYGLSGVLATVVGLRESLTGGRVELEVFL</sequence>
<comment type="caution">
    <text evidence="1">The sequence shown here is derived from an EMBL/GenBank/DDBJ whole genome shotgun (WGS) entry which is preliminary data.</text>
</comment>
<evidence type="ECO:0000313" key="2">
    <source>
        <dbReference type="Proteomes" id="UP001180825"/>
    </source>
</evidence>
<gene>
    <name evidence="1" type="ORF">J2X21_000880</name>
</gene>
<dbReference type="RefSeq" id="WP_310325330.1">
    <property type="nucleotide sequence ID" value="NZ_JAVDXV010000001.1"/>
</dbReference>
<dbReference type="EMBL" id="JAVDXV010000001">
    <property type="protein sequence ID" value="MDR7331768.1"/>
    <property type="molecule type" value="Genomic_DNA"/>
</dbReference>
<reference evidence="1 2" key="1">
    <citation type="submission" date="2023-07" db="EMBL/GenBank/DDBJ databases">
        <title>Sorghum-associated microbial communities from plants grown in Nebraska, USA.</title>
        <authorList>
            <person name="Schachtman D."/>
        </authorList>
    </citation>
    <scope>NUCLEOTIDE SEQUENCE [LARGE SCALE GENOMIC DNA]</scope>
    <source>
        <strain evidence="1 2">BE316</strain>
    </source>
</reference>
<evidence type="ECO:0000313" key="1">
    <source>
        <dbReference type="EMBL" id="MDR7331768.1"/>
    </source>
</evidence>
<name>A0ABU2A566_9BURK</name>
<organism evidence="1 2">
    <name type="scientific">Roseateles asaccharophilus</name>
    <dbReference type="NCBI Taxonomy" id="582607"/>
    <lineage>
        <taxon>Bacteria</taxon>
        <taxon>Pseudomonadati</taxon>
        <taxon>Pseudomonadota</taxon>
        <taxon>Betaproteobacteria</taxon>
        <taxon>Burkholderiales</taxon>
        <taxon>Sphaerotilaceae</taxon>
        <taxon>Roseateles</taxon>
    </lineage>
</organism>
<protein>
    <recommendedName>
        <fullName evidence="3">Baseplate protein J-like domain-containing protein</fullName>
    </recommendedName>
</protein>
<dbReference type="Proteomes" id="UP001180825">
    <property type="component" value="Unassembled WGS sequence"/>
</dbReference>
<accession>A0ABU2A566</accession>